<dbReference type="PANTHER" id="PTHR12390:SF0">
    <property type="entry name" value="UROPORPHYRINOGEN-III SYNTHASE"/>
    <property type="match status" value="1"/>
</dbReference>
<keyword evidence="3" id="KW-1185">Reference proteome</keyword>
<dbReference type="RefSeq" id="WP_109459421.1">
    <property type="nucleotide sequence ID" value="NZ_QFBC01000007.1"/>
</dbReference>
<protein>
    <submittedName>
        <fullName evidence="2">Uroporphyrinogen III synthase</fullName>
    </submittedName>
</protein>
<dbReference type="AlphaFoldDB" id="A0A2U2DPA1"/>
<dbReference type="InterPro" id="IPR039793">
    <property type="entry name" value="UROS/Hem4"/>
</dbReference>
<gene>
    <name evidence="2" type="ORF">DEM27_16910</name>
</gene>
<dbReference type="Pfam" id="PF02602">
    <property type="entry name" value="HEM4"/>
    <property type="match status" value="1"/>
</dbReference>
<feature type="domain" description="Tetrapyrrole biosynthesis uroporphyrinogen III synthase" evidence="1">
    <location>
        <begin position="14"/>
        <end position="238"/>
    </location>
</feature>
<accession>A0A2U2DPA1</accession>
<dbReference type="NCBIfam" id="NF006621">
    <property type="entry name" value="PRK09189.1"/>
    <property type="match status" value="1"/>
</dbReference>
<dbReference type="GO" id="GO:0004852">
    <property type="term" value="F:uroporphyrinogen-III synthase activity"/>
    <property type="evidence" value="ECO:0007669"/>
    <property type="project" value="InterPro"/>
</dbReference>
<dbReference type="InterPro" id="IPR003754">
    <property type="entry name" value="4pyrrol_synth_uPrphyn_synth"/>
</dbReference>
<dbReference type="OrthoDB" id="7163809at2"/>
<evidence type="ECO:0000313" key="2">
    <source>
        <dbReference type="EMBL" id="PWE55123.1"/>
    </source>
</evidence>
<proteinExistence type="predicted"/>
<sequence length="241" mass="26302">MRVIVTRPHLSGHRTAERLRQRGHVPVVLPLTAPTHDVLAARRALEKPYGALAITSAEAVRALSKLEDGLDPHRAATLFTVGKATAAAARNAGFTAARSADGSGVELAALIADHFARHGTPADPLLYLAGRPRAAGFERALAETAIAFRTVECYHMLPIDHDPDDLRQTLVERPVDVVLFYSRENVERFFSLPVFLRDQAALSRTRFLCLSRNIANAVPPQFDTQIGVAASPEEDDLLYLV</sequence>
<dbReference type="GO" id="GO:0006780">
    <property type="term" value="P:uroporphyrinogen III biosynthetic process"/>
    <property type="evidence" value="ECO:0007669"/>
    <property type="project" value="InterPro"/>
</dbReference>
<dbReference type="EMBL" id="QFBC01000007">
    <property type="protein sequence ID" value="PWE55123.1"/>
    <property type="molecule type" value="Genomic_DNA"/>
</dbReference>
<evidence type="ECO:0000313" key="3">
    <source>
        <dbReference type="Proteomes" id="UP000245252"/>
    </source>
</evidence>
<organism evidence="2 3">
    <name type="scientific">Metarhizobium album</name>
    <dbReference type="NCBI Taxonomy" id="2182425"/>
    <lineage>
        <taxon>Bacteria</taxon>
        <taxon>Pseudomonadati</taxon>
        <taxon>Pseudomonadota</taxon>
        <taxon>Alphaproteobacteria</taxon>
        <taxon>Hyphomicrobiales</taxon>
        <taxon>Rhizobiaceae</taxon>
        <taxon>Metarhizobium</taxon>
    </lineage>
</organism>
<name>A0A2U2DPA1_9HYPH</name>
<dbReference type="InterPro" id="IPR036108">
    <property type="entry name" value="4pyrrol_syn_uPrphyn_synt_sf"/>
</dbReference>
<comment type="caution">
    <text evidence="2">The sequence shown here is derived from an EMBL/GenBank/DDBJ whole genome shotgun (WGS) entry which is preliminary data.</text>
</comment>
<evidence type="ECO:0000259" key="1">
    <source>
        <dbReference type="Pfam" id="PF02602"/>
    </source>
</evidence>
<dbReference type="GO" id="GO:0005829">
    <property type="term" value="C:cytosol"/>
    <property type="evidence" value="ECO:0007669"/>
    <property type="project" value="TreeGrafter"/>
</dbReference>
<reference evidence="2 3" key="1">
    <citation type="submission" date="2018-05" db="EMBL/GenBank/DDBJ databases">
        <title>The draft genome of strain NS-104.</title>
        <authorList>
            <person name="Hang P."/>
            <person name="Jiang J."/>
        </authorList>
    </citation>
    <scope>NUCLEOTIDE SEQUENCE [LARGE SCALE GENOMIC DNA]</scope>
    <source>
        <strain evidence="2 3">NS-104</strain>
    </source>
</reference>
<dbReference type="CDD" id="cd06578">
    <property type="entry name" value="HemD"/>
    <property type="match status" value="1"/>
</dbReference>
<dbReference type="SUPFAM" id="SSF69618">
    <property type="entry name" value="HemD-like"/>
    <property type="match status" value="1"/>
</dbReference>
<dbReference type="Gene3D" id="3.40.50.10090">
    <property type="match status" value="2"/>
</dbReference>
<dbReference type="PANTHER" id="PTHR12390">
    <property type="entry name" value="UROPORPHYRINOGEN III SYNTHASE"/>
    <property type="match status" value="1"/>
</dbReference>
<dbReference type="Proteomes" id="UP000245252">
    <property type="component" value="Unassembled WGS sequence"/>
</dbReference>